<sequence>MIRRILAGAAIAGIAFGFSATAASADDTPYNSGNSVLSQFSALHNATVLNGVLNDSVKDIDVLNVGKLEDVNVAVLNNG</sequence>
<dbReference type="RefSeq" id="WP_253770926.1">
    <property type="nucleotide sequence ID" value="NZ_BAAAVE010000004.1"/>
</dbReference>
<protein>
    <submittedName>
        <fullName evidence="2">Uncharacterized protein</fullName>
    </submittedName>
</protein>
<evidence type="ECO:0000313" key="3">
    <source>
        <dbReference type="Proteomes" id="UP001320766"/>
    </source>
</evidence>
<feature type="signal peptide" evidence="1">
    <location>
        <begin position="1"/>
        <end position="25"/>
    </location>
</feature>
<dbReference type="Proteomes" id="UP001320766">
    <property type="component" value="Unassembled WGS sequence"/>
</dbReference>
<gene>
    <name evidence="2" type="ORF">HD595_003853</name>
</gene>
<reference evidence="2 3" key="1">
    <citation type="submission" date="2022-06" db="EMBL/GenBank/DDBJ databases">
        <title>Sequencing the genomes of 1000 actinobacteria strains.</title>
        <authorList>
            <person name="Klenk H.-P."/>
        </authorList>
    </citation>
    <scope>NUCLEOTIDE SEQUENCE [LARGE SCALE GENOMIC DNA]</scope>
    <source>
        <strain evidence="2 3">DSM 44170</strain>
    </source>
</reference>
<proteinExistence type="predicted"/>
<comment type="caution">
    <text evidence="2">The sequence shown here is derived from an EMBL/GenBank/DDBJ whole genome shotgun (WGS) entry which is preliminary data.</text>
</comment>
<evidence type="ECO:0000313" key="2">
    <source>
        <dbReference type="EMBL" id="MCP2347731.1"/>
    </source>
</evidence>
<keyword evidence="1" id="KW-0732">Signal</keyword>
<name>A0ABT1K151_9ACTN</name>
<keyword evidence="3" id="KW-1185">Reference proteome</keyword>
<feature type="chain" id="PRO_5045410692" evidence="1">
    <location>
        <begin position="26"/>
        <end position="79"/>
    </location>
</feature>
<dbReference type="EMBL" id="JAMZEC010000001">
    <property type="protein sequence ID" value="MCP2347731.1"/>
    <property type="molecule type" value="Genomic_DNA"/>
</dbReference>
<accession>A0ABT1K151</accession>
<organism evidence="2 3">
    <name type="scientific">Nonomuraea roseoviolacea subsp. carminata</name>
    <dbReference type="NCBI Taxonomy" id="160689"/>
    <lineage>
        <taxon>Bacteria</taxon>
        <taxon>Bacillati</taxon>
        <taxon>Actinomycetota</taxon>
        <taxon>Actinomycetes</taxon>
        <taxon>Streptosporangiales</taxon>
        <taxon>Streptosporangiaceae</taxon>
        <taxon>Nonomuraea</taxon>
    </lineage>
</organism>
<evidence type="ECO:0000256" key="1">
    <source>
        <dbReference type="SAM" id="SignalP"/>
    </source>
</evidence>